<keyword evidence="2" id="KW-1185">Reference proteome</keyword>
<proteinExistence type="predicted"/>
<evidence type="ECO:0000313" key="2">
    <source>
        <dbReference type="Proteomes" id="UP000114278"/>
    </source>
</evidence>
<dbReference type="Proteomes" id="UP000114278">
    <property type="component" value="Segment"/>
</dbReference>
<accession>A0A068QKU8</accession>
<name>A0A068QKU8_9VIRU</name>
<sequence>MEVKAILSIELMEEIVKSLVKAHLTFANKALEDDAFTAVKAKIVVFVTPEAWKKVRDLPIENTASNWRVRKDKKYTYFLSESLQSSSLNLEALQLFKSVAEDDIQIPNLSEKLVEENEFIVLLN</sequence>
<gene>
    <name evidence="1" type="primary">096L</name>
    <name evidence="1" type="ORF">IIV31_096L</name>
</gene>
<dbReference type="OrthoDB" id="36733at10239"/>
<dbReference type="EMBL" id="HF920637">
    <property type="protein sequence ID" value="CCV02468.1"/>
    <property type="molecule type" value="Genomic_DNA"/>
</dbReference>
<dbReference type="GeneID" id="19738680"/>
<protein>
    <submittedName>
        <fullName evidence="1">Uncharacterized protein</fullName>
    </submittedName>
</protein>
<dbReference type="RefSeq" id="YP_009046710.1">
    <property type="nucleotide sequence ID" value="NC_024451.1"/>
</dbReference>
<organism evidence="1 2">
    <name type="scientific">Armadillidium vulgare iridescent virus</name>
    <dbReference type="NCBI Taxonomy" id="72201"/>
    <lineage>
        <taxon>Viruses</taxon>
        <taxon>Varidnaviria</taxon>
        <taxon>Bamfordvirae</taxon>
        <taxon>Nucleocytoviricota</taxon>
        <taxon>Megaviricetes</taxon>
        <taxon>Pimascovirales</taxon>
        <taxon>Pimascovirales incertae sedis</taxon>
        <taxon>Iridoviridae</taxon>
        <taxon>Betairidovirinae</taxon>
        <taxon>Iridovirus</taxon>
        <taxon>Iridovirus armadillidium1</taxon>
        <taxon>Invertebrate iridescent virus 31</taxon>
    </lineage>
</organism>
<evidence type="ECO:0000313" key="1">
    <source>
        <dbReference type="EMBL" id="CCV02468.1"/>
    </source>
</evidence>
<dbReference type="KEGG" id="vg:19738680"/>
<reference evidence="1 2" key="1">
    <citation type="journal article" date="2014" name="J. Gen. Virol.">
        <title>Genome sequence of a crustacean iridovirus, IIV31, isolated from the pill bug, Armadillidium vulgare.</title>
        <authorList>
            <person name="Piegu B."/>
            <person name="Guizard S."/>
            <person name="Yeping T."/>
            <person name="Cruaud C."/>
            <person name="Asgari S."/>
            <person name="Bideshi D.K."/>
            <person name="Federici B.A."/>
            <person name="Bigot Y."/>
        </authorList>
    </citation>
    <scope>NUCLEOTIDE SEQUENCE [LARGE SCALE GENOMIC DNA]</scope>
</reference>